<feature type="compositionally biased region" description="Basic and acidic residues" evidence="1">
    <location>
        <begin position="421"/>
        <end position="447"/>
    </location>
</feature>
<dbReference type="SMART" id="SM00558">
    <property type="entry name" value="JmjC"/>
    <property type="match status" value="1"/>
</dbReference>
<protein>
    <recommendedName>
        <fullName evidence="3">JmjC domain-containing protein</fullName>
    </recommendedName>
</protein>
<evidence type="ECO:0000259" key="3">
    <source>
        <dbReference type="PROSITE" id="PS51184"/>
    </source>
</evidence>
<organism evidence="4 5">
    <name type="scientific">Pocillopora meandrina</name>
    <dbReference type="NCBI Taxonomy" id="46732"/>
    <lineage>
        <taxon>Eukaryota</taxon>
        <taxon>Metazoa</taxon>
        <taxon>Cnidaria</taxon>
        <taxon>Anthozoa</taxon>
        <taxon>Hexacorallia</taxon>
        <taxon>Scleractinia</taxon>
        <taxon>Astrocoeniina</taxon>
        <taxon>Pocilloporidae</taxon>
        <taxon>Pocillopora</taxon>
    </lineage>
</organism>
<evidence type="ECO:0000256" key="2">
    <source>
        <dbReference type="SAM" id="SignalP"/>
    </source>
</evidence>
<dbReference type="GO" id="GO:0071532">
    <property type="term" value="F:ankyrin repeat binding"/>
    <property type="evidence" value="ECO:0007669"/>
    <property type="project" value="TreeGrafter"/>
</dbReference>
<keyword evidence="5" id="KW-1185">Reference proteome</keyword>
<reference evidence="4 5" key="1">
    <citation type="submission" date="2022-05" db="EMBL/GenBank/DDBJ databases">
        <authorList>
            <consortium name="Genoscope - CEA"/>
            <person name="William W."/>
        </authorList>
    </citation>
    <scope>NUCLEOTIDE SEQUENCE [LARGE SCALE GENOMIC DNA]</scope>
</reference>
<dbReference type="GO" id="GO:0005634">
    <property type="term" value="C:nucleus"/>
    <property type="evidence" value="ECO:0007669"/>
    <property type="project" value="TreeGrafter"/>
</dbReference>
<dbReference type="GO" id="GO:0045746">
    <property type="term" value="P:negative regulation of Notch signaling pathway"/>
    <property type="evidence" value="ECO:0007669"/>
    <property type="project" value="TreeGrafter"/>
</dbReference>
<keyword evidence="2" id="KW-0732">Signal</keyword>
<dbReference type="GO" id="GO:0036140">
    <property type="term" value="F:[protein]-asparagine 3-dioxygenase activity"/>
    <property type="evidence" value="ECO:0007669"/>
    <property type="project" value="TreeGrafter"/>
</dbReference>
<dbReference type="PROSITE" id="PS51184">
    <property type="entry name" value="JMJC"/>
    <property type="match status" value="1"/>
</dbReference>
<feature type="region of interest" description="Disordered" evidence="1">
    <location>
        <begin position="366"/>
        <end position="454"/>
    </location>
</feature>
<name>A0AAU9XT53_9CNID</name>
<dbReference type="PANTHER" id="PTHR12461">
    <property type="entry name" value="HYPOXIA-INDUCIBLE FACTOR 1 ALPHA INHIBITOR-RELATED"/>
    <property type="match status" value="1"/>
</dbReference>
<comment type="caution">
    <text evidence="4">The sequence shown here is derived from an EMBL/GenBank/DDBJ whole genome shotgun (WGS) entry which is preliminary data.</text>
</comment>
<dbReference type="GO" id="GO:0036139">
    <property type="term" value="F:peptidyl-histidine dioxygenase activity"/>
    <property type="evidence" value="ECO:0007669"/>
    <property type="project" value="TreeGrafter"/>
</dbReference>
<gene>
    <name evidence="4" type="ORF">PMEA_00029914</name>
</gene>
<dbReference type="Proteomes" id="UP001159428">
    <property type="component" value="Unassembled WGS sequence"/>
</dbReference>
<dbReference type="SUPFAM" id="SSF51197">
    <property type="entry name" value="Clavaminate synthase-like"/>
    <property type="match status" value="1"/>
</dbReference>
<dbReference type="GO" id="GO:0005737">
    <property type="term" value="C:cytoplasm"/>
    <property type="evidence" value="ECO:0007669"/>
    <property type="project" value="TreeGrafter"/>
</dbReference>
<feature type="chain" id="PRO_5043359018" description="JmjC domain-containing protein" evidence="2">
    <location>
        <begin position="24"/>
        <end position="505"/>
    </location>
</feature>
<dbReference type="AlphaFoldDB" id="A0AAU9XT53"/>
<dbReference type="EMBL" id="CALNXJ010000063">
    <property type="protein sequence ID" value="CAH3157207.1"/>
    <property type="molecule type" value="Genomic_DNA"/>
</dbReference>
<dbReference type="Pfam" id="PF13621">
    <property type="entry name" value="Cupin_8"/>
    <property type="match status" value="1"/>
</dbReference>
<evidence type="ECO:0000313" key="5">
    <source>
        <dbReference type="Proteomes" id="UP001159428"/>
    </source>
</evidence>
<dbReference type="InterPro" id="IPR014710">
    <property type="entry name" value="RmlC-like_jellyroll"/>
</dbReference>
<feature type="signal peptide" evidence="2">
    <location>
        <begin position="1"/>
        <end position="23"/>
    </location>
</feature>
<dbReference type="PANTHER" id="PTHR12461:SF105">
    <property type="entry name" value="HYPOXIA-INDUCIBLE FACTOR 1-ALPHA INHIBITOR"/>
    <property type="match status" value="1"/>
</dbReference>
<dbReference type="InterPro" id="IPR003347">
    <property type="entry name" value="JmjC_dom"/>
</dbReference>
<feature type="domain" description="JmjC" evidence="3">
    <location>
        <begin position="223"/>
        <end position="371"/>
    </location>
</feature>
<sequence length="505" mass="58898">MENNPTLMRMCVALAFLLSFTSASEETSCGPMKTSTCHRNSNSGDPLFISSGADVHCESDSAPHSCSNRNEEKEKLKYHFHVNEPPKFRGVYPFPVDPIPRRNCFDEEAMEFLQKGLPVVLEQCTFQKPALKWTIEYLKENLKDEDHTAYFSQTRQFLYYDDDHMKGTYKEWKPPITKKFLYFSNFTKSMKEIEEADNGSRAYFQSLIYLQEGVSAAMQNDVDSFNYTWLLDLVTRFSWGEDVTNLLLVGMPDVVTPAHFDVLENLYVQIFGRKRVILFSPDYFRCLYPHPVGHPHDRQTQVDFDKPNFDWFPRFREIRGMEVALEPGEVLYIPNLWWHYIESEMHSNTISINFWFEAKNASKVDDARKKKTNAKDIEAENNKESHQEYDNPRENKEQPEDYEETLKEHSEETGTSNSEQISEHSDESKADETMAKGTEEEKDGKEFEEIDLNQEEEDVKEIELSAAEYLILLRETEISLYKATLSHAKVKKILDELLSGRFDHI</sequence>
<accession>A0AAU9XT53</accession>
<evidence type="ECO:0000313" key="4">
    <source>
        <dbReference type="EMBL" id="CAH3157207.1"/>
    </source>
</evidence>
<feature type="compositionally biased region" description="Basic and acidic residues" evidence="1">
    <location>
        <begin position="366"/>
        <end position="412"/>
    </location>
</feature>
<dbReference type="InterPro" id="IPR041667">
    <property type="entry name" value="Cupin_8"/>
</dbReference>
<dbReference type="Gene3D" id="2.60.120.10">
    <property type="entry name" value="Jelly Rolls"/>
    <property type="match status" value="1"/>
</dbReference>
<proteinExistence type="predicted"/>
<evidence type="ECO:0000256" key="1">
    <source>
        <dbReference type="SAM" id="MobiDB-lite"/>
    </source>
</evidence>